<proteinExistence type="predicted"/>
<dbReference type="AlphaFoldDB" id="A0A4C1Y4T9"/>
<gene>
    <name evidence="1" type="ORF">EVAR_48881_1</name>
</gene>
<accession>A0A4C1Y4T9</accession>
<sequence>MVRYNSSHRDEPAKTVRRGFVTSLMYTQLWKTGGLTRHALRQIGREDEMLVVQKKNRPVYPLTATE</sequence>
<dbReference type="Proteomes" id="UP000299102">
    <property type="component" value="Unassembled WGS sequence"/>
</dbReference>
<keyword evidence="2" id="KW-1185">Reference proteome</keyword>
<comment type="caution">
    <text evidence="1">The sequence shown here is derived from an EMBL/GenBank/DDBJ whole genome shotgun (WGS) entry which is preliminary data.</text>
</comment>
<reference evidence="1 2" key="1">
    <citation type="journal article" date="2019" name="Commun. Biol.">
        <title>The bagworm genome reveals a unique fibroin gene that provides high tensile strength.</title>
        <authorList>
            <person name="Kono N."/>
            <person name="Nakamura H."/>
            <person name="Ohtoshi R."/>
            <person name="Tomita M."/>
            <person name="Numata K."/>
            <person name="Arakawa K."/>
        </authorList>
    </citation>
    <scope>NUCLEOTIDE SEQUENCE [LARGE SCALE GENOMIC DNA]</scope>
</reference>
<organism evidence="1 2">
    <name type="scientific">Eumeta variegata</name>
    <name type="common">Bagworm moth</name>
    <name type="synonym">Eumeta japonica</name>
    <dbReference type="NCBI Taxonomy" id="151549"/>
    <lineage>
        <taxon>Eukaryota</taxon>
        <taxon>Metazoa</taxon>
        <taxon>Ecdysozoa</taxon>
        <taxon>Arthropoda</taxon>
        <taxon>Hexapoda</taxon>
        <taxon>Insecta</taxon>
        <taxon>Pterygota</taxon>
        <taxon>Neoptera</taxon>
        <taxon>Endopterygota</taxon>
        <taxon>Lepidoptera</taxon>
        <taxon>Glossata</taxon>
        <taxon>Ditrysia</taxon>
        <taxon>Tineoidea</taxon>
        <taxon>Psychidae</taxon>
        <taxon>Oiketicinae</taxon>
        <taxon>Eumeta</taxon>
    </lineage>
</organism>
<evidence type="ECO:0000313" key="1">
    <source>
        <dbReference type="EMBL" id="GBP70916.1"/>
    </source>
</evidence>
<evidence type="ECO:0000313" key="2">
    <source>
        <dbReference type="Proteomes" id="UP000299102"/>
    </source>
</evidence>
<protein>
    <submittedName>
        <fullName evidence="1">Uncharacterized protein</fullName>
    </submittedName>
</protein>
<dbReference type="EMBL" id="BGZK01001090">
    <property type="protein sequence ID" value="GBP70916.1"/>
    <property type="molecule type" value="Genomic_DNA"/>
</dbReference>
<name>A0A4C1Y4T9_EUMVA</name>